<dbReference type="NCBIfam" id="TIGR00614">
    <property type="entry name" value="recQ_fam"/>
    <property type="match status" value="1"/>
</dbReference>
<evidence type="ECO:0000259" key="19">
    <source>
        <dbReference type="PROSITE" id="PS51194"/>
    </source>
</evidence>
<dbReference type="InterPro" id="IPR018982">
    <property type="entry name" value="RQC_domain"/>
</dbReference>
<proteinExistence type="inferred from homology"/>
<evidence type="ECO:0000256" key="11">
    <source>
        <dbReference type="ARBA" id="ARBA00023125"/>
    </source>
</evidence>
<comment type="cofactor">
    <cofactor evidence="2">
        <name>Zn(2+)</name>
        <dbReference type="ChEBI" id="CHEBI:29105"/>
    </cofactor>
</comment>
<evidence type="ECO:0000259" key="17">
    <source>
        <dbReference type="PROSITE" id="PS50967"/>
    </source>
</evidence>
<dbReference type="InterPro" id="IPR011545">
    <property type="entry name" value="DEAD/DEAH_box_helicase_dom"/>
</dbReference>
<dbReference type="PANTHER" id="PTHR13710">
    <property type="entry name" value="DNA HELICASE RECQ FAMILY MEMBER"/>
    <property type="match status" value="1"/>
</dbReference>
<keyword evidence="7" id="KW-0378">Hydrolase</keyword>
<dbReference type="InterPro" id="IPR010997">
    <property type="entry name" value="HRDC-like_sf"/>
</dbReference>
<organism evidence="20 21">
    <name type="scientific">Sulfoacidibacillus thermotolerans</name>
    <name type="common">Acidibacillus sulfuroxidans</name>
    <dbReference type="NCBI Taxonomy" id="1765684"/>
    <lineage>
        <taxon>Bacteria</taxon>
        <taxon>Bacillati</taxon>
        <taxon>Bacillota</taxon>
        <taxon>Bacilli</taxon>
        <taxon>Bacillales</taxon>
        <taxon>Alicyclobacillaceae</taxon>
        <taxon>Sulfoacidibacillus</taxon>
    </lineage>
</organism>
<dbReference type="GO" id="GO:0003677">
    <property type="term" value="F:DNA binding"/>
    <property type="evidence" value="ECO:0007669"/>
    <property type="project" value="UniProtKB-KW"/>
</dbReference>
<evidence type="ECO:0000256" key="15">
    <source>
        <dbReference type="ARBA" id="ARBA00034617"/>
    </source>
</evidence>
<evidence type="ECO:0000256" key="10">
    <source>
        <dbReference type="ARBA" id="ARBA00022840"/>
    </source>
</evidence>
<evidence type="ECO:0000259" key="18">
    <source>
        <dbReference type="PROSITE" id="PS51192"/>
    </source>
</evidence>
<evidence type="ECO:0000256" key="5">
    <source>
        <dbReference type="ARBA" id="ARBA00022741"/>
    </source>
</evidence>
<evidence type="ECO:0000256" key="6">
    <source>
        <dbReference type="ARBA" id="ARBA00022763"/>
    </source>
</evidence>
<comment type="catalytic activity">
    <reaction evidence="15">
        <text>Couples ATP hydrolysis with the unwinding of duplex DNA by translocating in the 3'-5' direction.</text>
        <dbReference type="EC" id="5.6.2.4"/>
    </reaction>
</comment>
<dbReference type="PROSITE" id="PS51192">
    <property type="entry name" value="HELICASE_ATP_BIND_1"/>
    <property type="match status" value="1"/>
</dbReference>
<keyword evidence="21" id="KW-1185">Reference proteome</keyword>
<dbReference type="InterPro" id="IPR036390">
    <property type="entry name" value="WH_DNA-bd_sf"/>
</dbReference>
<dbReference type="CDD" id="cd17920">
    <property type="entry name" value="DEXHc_RecQ"/>
    <property type="match status" value="1"/>
</dbReference>
<dbReference type="GO" id="GO:0043590">
    <property type="term" value="C:bacterial nucleoid"/>
    <property type="evidence" value="ECO:0007669"/>
    <property type="project" value="TreeGrafter"/>
</dbReference>
<dbReference type="GO" id="GO:0005524">
    <property type="term" value="F:ATP binding"/>
    <property type="evidence" value="ECO:0007669"/>
    <property type="project" value="UniProtKB-KW"/>
</dbReference>
<dbReference type="InterPro" id="IPR014001">
    <property type="entry name" value="Helicase_ATP-bd"/>
</dbReference>
<dbReference type="Pfam" id="PF00270">
    <property type="entry name" value="DEAD"/>
    <property type="match status" value="1"/>
</dbReference>
<dbReference type="InterPro" id="IPR004589">
    <property type="entry name" value="DNA_helicase_ATP-dep_RecQ"/>
</dbReference>
<dbReference type="InterPro" id="IPR027417">
    <property type="entry name" value="P-loop_NTPase"/>
</dbReference>
<dbReference type="SMART" id="SM00341">
    <property type="entry name" value="HRDC"/>
    <property type="match status" value="1"/>
</dbReference>
<dbReference type="FunFam" id="3.40.50.300:FF:001389">
    <property type="entry name" value="ATP-dependent DNA helicase RecQ"/>
    <property type="match status" value="1"/>
</dbReference>
<dbReference type="AlphaFoldDB" id="A0A2U3D9B6"/>
<dbReference type="Gene3D" id="3.40.50.300">
    <property type="entry name" value="P-loop containing nucleotide triphosphate hydrolases"/>
    <property type="match status" value="2"/>
</dbReference>
<evidence type="ECO:0000256" key="16">
    <source>
        <dbReference type="NCBIfam" id="TIGR01389"/>
    </source>
</evidence>
<dbReference type="SUPFAM" id="SSF46785">
    <property type="entry name" value="Winged helix' DNA-binding domain"/>
    <property type="match status" value="1"/>
</dbReference>
<dbReference type="Pfam" id="PF16124">
    <property type="entry name" value="RecQ_Zn_bind"/>
    <property type="match status" value="1"/>
</dbReference>
<dbReference type="GO" id="GO:0030894">
    <property type="term" value="C:replisome"/>
    <property type="evidence" value="ECO:0007669"/>
    <property type="project" value="TreeGrafter"/>
</dbReference>
<dbReference type="NCBIfam" id="TIGR01389">
    <property type="entry name" value="recQ"/>
    <property type="match status" value="1"/>
</dbReference>
<comment type="similarity">
    <text evidence="3">Belongs to the helicase family. RecQ subfamily.</text>
</comment>
<feature type="domain" description="Helicase ATP-binding" evidence="18">
    <location>
        <begin position="25"/>
        <end position="194"/>
    </location>
</feature>
<protein>
    <recommendedName>
        <fullName evidence="16">DNA helicase RecQ</fullName>
        <ecNumber evidence="16">5.6.2.4</ecNumber>
    </recommendedName>
</protein>
<dbReference type="GO" id="GO:0005737">
    <property type="term" value="C:cytoplasm"/>
    <property type="evidence" value="ECO:0007669"/>
    <property type="project" value="TreeGrafter"/>
</dbReference>
<evidence type="ECO:0000256" key="9">
    <source>
        <dbReference type="ARBA" id="ARBA00022833"/>
    </source>
</evidence>
<reference evidence="20 21" key="1">
    <citation type="submission" date="2016-11" db="EMBL/GenBank/DDBJ databases">
        <title>Comparative genomics of Acidibacillus ferroxidans species.</title>
        <authorList>
            <person name="Oliveira G."/>
            <person name="Nunes G."/>
            <person name="Oliveira R."/>
            <person name="Araujo F."/>
            <person name="Salim A."/>
            <person name="Scholte L."/>
            <person name="Morais D."/>
            <person name="Nancucheo I."/>
            <person name="Johnson D.B."/>
            <person name="Grail B."/>
            <person name="Bittencourt J."/>
            <person name="Valadares R."/>
        </authorList>
    </citation>
    <scope>NUCLEOTIDE SEQUENCE [LARGE SCALE GENOMIC DNA]</scope>
    <source>
        <strain evidence="20 21">Y002</strain>
    </source>
</reference>
<dbReference type="Gene3D" id="1.10.10.10">
    <property type="entry name" value="Winged helix-like DNA-binding domain superfamily/Winged helix DNA-binding domain"/>
    <property type="match status" value="1"/>
</dbReference>
<dbReference type="Gene3D" id="1.10.150.80">
    <property type="entry name" value="HRDC domain"/>
    <property type="match status" value="1"/>
</dbReference>
<dbReference type="GO" id="GO:0006310">
    <property type="term" value="P:DNA recombination"/>
    <property type="evidence" value="ECO:0007669"/>
    <property type="project" value="UniProtKB-UniRule"/>
</dbReference>
<dbReference type="InterPro" id="IPR032284">
    <property type="entry name" value="RecQ_Zn-bd"/>
</dbReference>
<gene>
    <name evidence="20" type="ORF">BM613_06430</name>
</gene>
<accession>A0A2U3D9B6</accession>
<dbReference type="EMBL" id="MPDK01000008">
    <property type="protein sequence ID" value="PWI57880.1"/>
    <property type="molecule type" value="Genomic_DNA"/>
</dbReference>
<dbReference type="SUPFAM" id="SSF52540">
    <property type="entry name" value="P-loop containing nucleoside triphosphate hydrolases"/>
    <property type="match status" value="1"/>
</dbReference>
<dbReference type="GO" id="GO:0016787">
    <property type="term" value="F:hydrolase activity"/>
    <property type="evidence" value="ECO:0007669"/>
    <property type="project" value="UniProtKB-KW"/>
</dbReference>
<dbReference type="SUPFAM" id="SSF47819">
    <property type="entry name" value="HRDC-like"/>
    <property type="match status" value="1"/>
</dbReference>
<dbReference type="GO" id="GO:0043138">
    <property type="term" value="F:3'-5' DNA helicase activity"/>
    <property type="evidence" value="ECO:0007669"/>
    <property type="project" value="UniProtKB-EC"/>
</dbReference>
<evidence type="ECO:0000256" key="1">
    <source>
        <dbReference type="ARBA" id="ARBA00001946"/>
    </source>
</evidence>
<keyword evidence="6" id="KW-0227">DNA damage</keyword>
<dbReference type="CDD" id="cd18794">
    <property type="entry name" value="SF2_C_RecQ"/>
    <property type="match status" value="1"/>
</dbReference>
<keyword evidence="10" id="KW-0067">ATP-binding</keyword>
<keyword evidence="14" id="KW-0413">Isomerase</keyword>
<comment type="caution">
    <text evidence="20">The sequence shown here is derived from an EMBL/GenBank/DDBJ whole genome shotgun (WGS) entry which is preliminary data.</text>
</comment>
<comment type="cofactor">
    <cofactor evidence="1">
        <name>Mg(2+)</name>
        <dbReference type="ChEBI" id="CHEBI:18420"/>
    </cofactor>
</comment>
<dbReference type="GO" id="GO:0009378">
    <property type="term" value="F:four-way junction helicase activity"/>
    <property type="evidence" value="ECO:0007669"/>
    <property type="project" value="TreeGrafter"/>
</dbReference>
<dbReference type="GO" id="GO:0006281">
    <property type="term" value="P:DNA repair"/>
    <property type="evidence" value="ECO:0007669"/>
    <property type="project" value="UniProtKB-KW"/>
</dbReference>
<evidence type="ECO:0000256" key="12">
    <source>
        <dbReference type="ARBA" id="ARBA00023172"/>
    </source>
</evidence>
<dbReference type="InterPro" id="IPR006293">
    <property type="entry name" value="DNA_helicase_ATP-dep_RecQ_bac"/>
</dbReference>
<keyword evidence="9" id="KW-0862">Zinc</keyword>
<dbReference type="SMART" id="SM00490">
    <property type="entry name" value="HELICc"/>
    <property type="match status" value="1"/>
</dbReference>
<dbReference type="SMART" id="SM00487">
    <property type="entry name" value="DEXDc"/>
    <property type="match status" value="1"/>
</dbReference>
<name>A0A2U3D9B6_SULT2</name>
<dbReference type="OrthoDB" id="9763310at2"/>
<evidence type="ECO:0000256" key="4">
    <source>
        <dbReference type="ARBA" id="ARBA00022723"/>
    </source>
</evidence>
<dbReference type="GO" id="GO:0046872">
    <property type="term" value="F:metal ion binding"/>
    <property type="evidence" value="ECO:0007669"/>
    <property type="project" value="UniProtKB-KW"/>
</dbReference>
<dbReference type="Proteomes" id="UP000245380">
    <property type="component" value="Unassembled WGS sequence"/>
</dbReference>
<dbReference type="Pfam" id="PF00570">
    <property type="entry name" value="HRDC"/>
    <property type="match status" value="1"/>
</dbReference>
<evidence type="ECO:0000256" key="3">
    <source>
        <dbReference type="ARBA" id="ARBA00005446"/>
    </source>
</evidence>
<dbReference type="GO" id="GO:0006260">
    <property type="term" value="P:DNA replication"/>
    <property type="evidence" value="ECO:0007669"/>
    <property type="project" value="InterPro"/>
</dbReference>
<evidence type="ECO:0000256" key="13">
    <source>
        <dbReference type="ARBA" id="ARBA00023204"/>
    </source>
</evidence>
<evidence type="ECO:0000256" key="14">
    <source>
        <dbReference type="ARBA" id="ARBA00023235"/>
    </source>
</evidence>
<evidence type="ECO:0000313" key="20">
    <source>
        <dbReference type="EMBL" id="PWI57880.1"/>
    </source>
</evidence>
<evidence type="ECO:0000256" key="7">
    <source>
        <dbReference type="ARBA" id="ARBA00022801"/>
    </source>
</evidence>
<feature type="domain" description="Helicase C-terminal" evidence="19">
    <location>
        <begin position="218"/>
        <end position="365"/>
    </location>
</feature>
<dbReference type="InterPro" id="IPR002121">
    <property type="entry name" value="HRDC_dom"/>
</dbReference>
<dbReference type="InterPro" id="IPR044876">
    <property type="entry name" value="HRDC_dom_sf"/>
</dbReference>
<dbReference type="FunFam" id="1.10.150.80:FF:000002">
    <property type="entry name" value="ATP-dependent DNA helicase RecQ"/>
    <property type="match status" value="1"/>
</dbReference>
<feature type="domain" description="HRDC" evidence="17">
    <location>
        <begin position="512"/>
        <end position="591"/>
    </location>
</feature>
<dbReference type="PROSITE" id="PS51194">
    <property type="entry name" value="HELICASE_CTER"/>
    <property type="match status" value="1"/>
</dbReference>
<evidence type="ECO:0000313" key="21">
    <source>
        <dbReference type="Proteomes" id="UP000245380"/>
    </source>
</evidence>
<dbReference type="EC" id="5.6.2.4" evidence="16"/>
<dbReference type="GO" id="GO:0009432">
    <property type="term" value="P:SOS response"/>
    <property type="evidence" value="ECO:0007669"/>
    <property type="project" value="UniProtKB-UniRule"/>
</dbReference>
<dbReference type="SMART" id="SM00956">
    <property type="entry name" value="RQC"/>
    <property type="match status" value="1"/>
</dbReference>
<keyword evidence="11" id="KW-0238">DNA-binding</keyword>
<dbReference type="Pfam" id="PF00271">
    <property type="entry name" value="Helicase_C"/>
    <property type="match status" value="1"/>
</dbReference>
<evidence type="ECO:0000256" key="8">
    <source>
        <dbReference type="ARBA" id="ARBA00022806"/>
    </source>
</evidence>
<dbReference type="InterPro" id="IPR036388">
    <property type="entry name" value="WH-like_DNA-bd_sf"/>
</dbReference>
<keyword evidence="5" id="KW-0547">Nucleotide-binding</keyword>
<keyword evidence="4" id="KW-0479">Metal-binding</keyword>
<dbReference type="PANTHER" id="PTHR13710:SF105">
    <property type="entry name" value="ATP-DEPENDENT DNA HELICASE Q1"/>
    <property type="match status" value="1"/>
</dbReference>
<evidence type="ECO:0000256" key="2">
    <source>
        <dbReference type="ARBA" id="ARBA00001947"/>
    </source>
</evidence>
<dbReference type="InterPro" id="IPR001650">
    <property type="entry name" value="Helicase_C-like"/>
</dbReference>
<dbReference type="PROSITE" id="PS50967">
    <property type="entry name" value="HRDC"/>
    <property type="match status" value="1"/>
</dbReference>
<keyword evidence="13" id="KW-0234">DNA repair</keyword>
<keyword evidence="12" id="KW-0233">DNA recombination</keyword>
<dbReference type="Pfam" id="PF09382">
    <property type="entry name" value="RQC"/>
    <property type="match status" value="1"/>
</dbReference>
<keyword evidence="8 20" id="KW-0347">Helicase</keyword>
<sequence>MQEARAKLFEYYGYDAFRAGQEKTIQGILEGRDTVGIMPTGGGKSICYQIPALLYDRLTVVISPLISLMKDQVDALQHLGIAATFINSTLAFTEVRERLRNAARGAYRLLYIAPERLESEEFSALLQILQPALLAIDEAHCLSQWGHDFRKSYLAIAPFLQKLSPRPVVAAFTATATPEVVEDICQQLQLRDPHLVVTGFDRANLRFSVLTGQDKRAFVANYLLQHRADSGIIYATTRKEVDVIYTWLHKQGYAVGRYHAGMNDEERSMNQEQFLYDETRVMVATNAFGMGIDKSNVRFVIHYNMPRNIEAYYQEAGRAGRDGDPGECILLYSPQDIQIQKFLIEQSELIPERKQNEYLKLQAMVDYCHTSQCLRAYILRYFGEQPKDRCNDCANCADDSEREEITVLAQQIFSCIFRVKERFGIQMIAAILKGSKDKRILQLGLDRLTTYGLMRGRPEKEIVGYIQKLIADGYLQVTAGKYPILLLQQKALAVLKNEEKVYIKVFAQRNAEVFDDELFERLRAWRKSLAQKENVPPYVIFSDHTLREIAALRPVTAKALQKVKGIGEIKLARYGSEVLQIVREDANPHFE</sequence>